<dbReference type="InterPro" id="IPR020458">
    <property type="entry name" value="Znf_DskA_TraR_CS"/>
</dbReference>
<keyword evidence="10" id="KW-1185">Reference proteome</keyword>
<dbReference type="InterPro" id="IPR012784">
    <property type="entry name" value="DksA_RNA_pol-bd"/>
</dbReference>
<evidence type="ECO:0000256" key="1">
    <source>
        <dbReference type="ARBA" id="ARBA00022490"/>
    </source>
</evidence>
<feature type="domain" description="DnaK suppressor protein DksA N-terminal" evidence="8">
    <location>
        <begin position="21"/>
        <end position="91"/>
    </location>
</feature>
<protein>
    <recommendedName>
        <fullName evidence="5">RNA polymerase-binding transcription factor DksA</fullName>
    </recommendedName>
</protein>
<dbReference type="SUPFAM" id="SSF109635">
    <property type="entry name" value="DnaK suppressor protein DksA, alpha-hairpin domain"/>
    <property type="match status" value="1"/>
</dbReference>
<comment type="subunit">
    <text evidence="5">Interacts directly with the RNA polymerase.</text>
</comment>
<evidence type="ECO:0000259" key="7">
    <source>
        <dbReference type="Pfam" id="PF01258"/>
    </source>
</evidence>
<dbReference type="RefSeq" id="WP_068168175.1">
    <property type="nucleotide sequence ID" value="NZ_JAGRQH010000001.1"/>
</dbReference>
<evidence type="ECO:0000256" key="6">
    <source>
        <dbReference type="PROSITE-ProRule" id="PRU00510"/>
    </source>
</evidence>
<dbReference type="InterPro" id="IPR048489">
    <property type="entry name" value="DksA_N"/>
</dbReference>
<feature type="zinc finger region" description="dksA C4-type" evidence="6">
    <location>
        <begin position="99"/>
        <end position="123"/>
    </location>
</feature>
<sequence length="137" mass="15892">MITLPPDYTPSDDEEFMNPLQVEYFRQKLLRWRAELLKEADGTLASLSEGGIHESDISDRASVETDRAFELRTRDRARKLITKINMALQKVEDNVYGYCEETGDPIGLKRLEARPIATLSIDAQERHERMEKIHRDD</sequence>
<comment type="caution">
    <text evidence="9">The sequence shown here is derived from an EMBL/GenBank/DDBJ whole genome shotgun (WGS) entry which is preliminary data.</text>
</comment>
<comment type="caution">
    <text evidence="5">Lacks conserved residue(s) required for the propagation of feature annotation.</text>
</comment>
<dbReference type="InterPro" id="IPR000962">
    <property type="entry name" value="Znf_DskA_TraR"/>
</dbReference>
<proteinExistence type="inferred from homology"/>
<evidence type="ECO:0000259" key="8">
    <source>
        <dbReference type="Pfam" id="PF21157"/>
    </source>
</evidence>
<evidence type="ECO:0000313" key="9">
    <source>
        <dbReference type="EMBL" id="MBR0558525.1"/>
    </source>
</evidence>
<keyword evidence="2 5" id="KW-0479">Metal-binding</keyword>
<keyword evidence="3 5" id="KW-0863">Zinc-finger</keyword>
<organism evidence="9 10">
    <name type="scientific">Neokomagataea anthophila</name>
    <dbReference type="NCBI Taxonomy" id="2826925"/>
    <lineage>
        <taxon>Bacteria</taxon>
        <taxon>Pseudomonadati</taxon>
        <taxon>Pseudomonadota</taxon>
        <taxon>Alphaproteobacteria</taxon>
        <taxon>Acetobacterales</taxon>
        <taxon>Acetobacteraceae</taxon>
        <taxon>Neokomagataea</taxon>
    </lineage>
</organism>
<comment type="subcellular location">
    <subcellularLocation>
        <location evidence="5">Cytoplasm</location>
    </subcellularLocation>
</comment>
<dbReference type="InterPro" id="IPR037187">
    <property type="entry name" value="DnaK_N"/>
</dbReference>
<dbReference type="PROSITE" id="PS01102">
    <property type="entry name" value="ZF_DKSA_1"/>
    <property type="match status" value="1"/>
</dbReference>
<evidence type="ECO:0000256" key="3">
    <source>
        <dbReference type="ARBA" id="ARBA00022771"/>
    </source>
</evidence>
<dbReference type="Proteomes" id="UP000677812">
    <property type="component" value="Unassembled WGS sequence"/>
</dbReference>
<dbReference type="HAMAP" id="MF_00926">
    <property type="entry name" value="DksA"/>
    <property type="match status" value="1"/>
</dbReference>
<dbReference type="PANTHER" id="PTHR33823">
    <property type="entry name" value="RNA POLYMERASE-BINDING TRANSCRIPTION FACTOR DKSA-RELATED"/>
    <property type="match status" value="1"/>
</dbReference>
<dbReference type="Pfam" id="PF21157">
    <property type="entry name" value="DksA_N"/>
    <property type="match status" value="1"/>
</dbReference>
<dbReference type="PROSITE" id="PS51128">
    <property type="entry name" value="ZF_DKSA_2"/>
    <property type="match status" value="1"/>
</dbReference>
<dbReference type="EMBL" id="JAGRQH010000001">
    <property type="protein sequence ID" value="MBR0558525.1"/>
    <property type="molecule type" value="Genomic_DNA"/>
</dbReference>
<comment type="similarity">
    <text evidence="5">Belongs to the DksA family.</text>
</comment>
<feature type="domain" description="Zinc finger DksA/TraR C4-type" evidence="7">
    <location>
        <begin position="96"/>
        <end position="129"/>
    </location>
</feature>
<evidence type="ECO:0000256" key="2">
    <source>
        <dbReference type="ARBA" id="ARBA00022723"/>
    </source>
</evidence>
<dbReference type="NCBIfam" id="TIGR02420">
    <property type="entry name" value="dksA"/>
    <property type="match status" value="1"/>
</dbReference>
<name>A0ABS5E3P0_9PROT</name>
<gene>
    <name evidence="5 9" type="primary">dksA</name>
    <name evidence="9" type="ORF">KB213_00420</name>
</gene>
<evidence type="ECO:0000313" key="10">
    <source>
        <dbReference type="Proteomes" id="UP000677812"/>
    </source>
</evidence>
<dbReference type="Gene3D" id="1.20.120.910">
    <property type="entry name" value="DksA, coiled-coil domain"/>
    <property type="match status" value="1"/>
</dbReference>
<evidence type="ECO:0000256" key="4">
    <source>
        <dbReference type="ARBA" id="ARBA00022833"/>
    </source>
</evidence>
<keyword evidence="4 5" id="KW-0862">Zinc</keyword>
<dbReference type="SUPFAM" id="SSF57716">
    <property type="entry name" value="Glucocorticoid receptor-like (DNA-binding domain)"/>
    <property type="match status" value="1"/>
</dbReference>
<accession>A0ABS5E3P0</accession>
<dbReference type="Pfam" id="PF01258">
    <property type="entry name" value="zf-dskA_traR"/>
    <property type="match status" value="1"/>
</dbReference>
<keyword evidence="1 5" id="KW-0963">Cytoplasm</keyword>
<dbReference type="PANTHER" id="PTHR33823:SF2">
    <property type="entry name" value="RNA POLYMERASE-BINDING TRANSCRIPTION FACTOR DKSA"/>
    <property type="match status" value="1"/>
</dbReference>
<comment type="function">
    <text evidence="5">Transcription factor that acts by binding directly to the RNA polymerase (RNAP). Required for negative regulation of rRNA expression and positive regulation of several amino acid biosynthesis promoters.</text>
</comment>
<reference evidence="9 10" key="1">
    <citation type="submission" date="2021-04" db="EMBL/GenBank/DDBJ databases">
        <title>The complete genome sequence of Neokomagataea sp. TBRC 2177.</title>
        <authorList>
            <person name="Charoenyingcharoen P."/>
            <person name="Yukphan P."/>
        </authorList>
    </citation>
    <scope>NUCLEOTIDE SEQUENCE [LARGE SCALE GENOMIC DNA]</scope>
    <source>
        <strain evidence="9 10">TBRC 2177</strain>
    </source>
</reference>
<evidence type="ECO:0000256" key="5">
    <source>
        <dbReference type="HAMAP-Rule" id="MF_00926"/>
    </source>
</evidence>